<dbReference type="eggNOG" id="COG4659">
    <property type="taxonomic scope" value="Bacteria"/>
</dbReference>
<protein>
    <recommendedName>
        <fullName evidence="6">Ion-translocating oxidoreductase complex subunit G</fullName>
        <ecNumber evidence="6">7.-.-.-</ecNumber>
    </recommendedName>
    <alternativeName>
        <fullName evidence="6">Rnf electron transport complex subunit G</fullName>
    </alternativeName>
</protein>
<evidence type="ECO:0000259" key="7">
    <source>
        <dbReference type="SMART" id="SM00900"/>
    </source>
</evidence>
<dbReference type="OrthoDB" id="9794010at2"/>
<dbReference type="SMART" id="SM00900">
    <property type="entry name" value="FMN_bind"/>
    <property type="match status" value="1"/>
</dbReference>
<keyword evidence="6" id="KW-0472">Membrane</keyword>
<dbReference type="GO" id="GO:0010181">
    <property type="term" value="F:FMN binding"/>
    <property type="evidence" value="ECO:0007669"/>
    <property type="project" value="InterPro"/>
</dbReference>
<evidence type="ECO:0000256" key="3">
    <source>
        <dbReference type="ARBA" id="ARBA00022630"/>
    </source>
</evidence>
<evidence type="ECO:0000256" key="6">
    <source>
        <dbReference type="HAMAP-Rule" id="MF_00479"/>
    </source>
</evidence>
<dbReference type="GO" id="GO:0009055">
    <property type="term" value="F:electron transfer activity"/>
    <property type="evidence" value="ECO:0007669"/>
    <property type="project" value="InterPro"/>
</dbReference>
<comment type="cofactor">
    <cofactor evidence="6">
        <name>FMN</name>
        <dbReference type="ChEBI" id="CHEBI:58210"/>
    </cofactor>
</comment>
<keyword evidence="4 6" id="KW-0288">FMN</keyword>
<keyword evidence="6" id="KW-1133">Transmembrane helix</keyword>
<keyword evidence="6" id="KW-1003">Cell membrane</keyword>
<reference evidence="8 9" key="1">
    <citation type="journal article" date="2008" name="J. Bacteriol.">
        <title>'Candidatus Cloacamonas acidaminovorans': genome sequence reconstruction provides a first glimpse of a new bacterial division.</title>
        <authorList>
            <person name="Pelletier E."/>
            <person name="Kreimeyer A."/>
            <person name="Bocs S."/>
            <person name="Rouy Z."/>
            <person name="Gyapay G."/>
            <person name="Chouari R."/>
            <person name="Riviere D."/>
            <person name="Ganesan A."/>
            <person name="Daegelen P."/>
            <person name="Sghir A."/>
            <person name="Cohen G.N."/>
            <person name="Medigue C."/>
            <person name="Weissenbach J."/>
            <person name="Le Paslier D."/>
        </authorList>
    </citation>
    <scope>NUCLEOTIDE SEQUENCE [LARGE SCALE GENOMIC DNA]</scope>
    <source>
        <strain evidence="9">Evry</strain>
    </source>
</reference>
<dbReference type="InterPro" id="IPR007329">
    <property type="entry name" value="FMN-bd"/>
</dbReference>
<dbReference type="HOGENOM" id="CLU_077882_2_2_0"/>
<accession>B0VFN8</accession>
<evidence type="ECO:0000256" key="4">
    <source>
        <dbReference type="ARBA" id="ARBA00022643"/>
    </source>
</evidence>
<dbReference type="Pfam" id="PF04205">
    <property type="entry name" value="FMN_bind"/>
    <property type="match status" value="1"/>
</dbReference>
<keyword evidence="1 6" id="KW-0813">Transport</keyword>
<dbReference type="PANTHER" id="PTHR36118:SF1">
    <property type="entry name" value="ION-TRANSLOCATING OXIDOREDUCTASE COMPLEX SUBUNIT G"/>
    <property type="match status" value="1"/>
</dbReference>
<comment type="similarity">
    <text evidence="6">Belongs to the RnfG family.</text>
</comment>
<dbReference type="InterPro" id="IPR010209">
    <property type="entry name" value="Ion_transpt_RnfG/RsxG"/>
</dbReference>
<dbReference type="PANTHER" id="PTHR36118">
    <property type="entry name" value="ION-TRANSLOCATING OXIDOREDUCTASE COMPLEX SUBUNIT G"/>
    <property type="match status" value="1"/>
</dbReference>
<dbReference type="EC" id="7.-.-.-" evidence="6"/>
<dbReference type="EMBL" id="CU466930">
    <property type="protein sequence ID" value="CAO81376.1"/>
    <property type="molecule type" value="Genomic_DNA"/>
</dbReference>
<keyword evidence="9" id="KW-1185">Reference proteome</keyword>
<dbReference type="GO" id="GO:0022900">
    <property type="term" value="P:electron transport chain"/>
    <property type="evidence" value="ECO:0007669"/>
    <property type="project" value="UniProtKB-UniRule"/>
</dbReference>
<evidence type="ECO:0000256" key="2">
    <source>
        <dbReference type="ARBA" id="ARBA00022553"/>
    </source>
</evidence>
<dbReference type="Proteomes" id="UP000002019">
    <property type="component" value="Chromosome"/>
</dbReference>
<comment type="subunit">
    <text evidence="6">The complex is composed of six subunits: RnfA, RnfB, RnfC, RnfD, RnfE and RnfG.</text>
</comment>
<organism evidence="8 9">
    <name type="scientific">Cloacimonas acidaminovorans (strain Evry)</name>
    <dbReference type="NCBI Taxonomy" id="459349"/>
    <lineage>
        <taxon>Bacteria</taxon>
        <taxon>Pseudomonadati</taxon>
        <taxon>Candidatus Cloacimonadota</taxon>
        <taxon>Candidatus Cloacimonadia</taxon>
        <taxon>Candidatus Cloacimonadales</taxon>
        <taxon>Candidatus Cloacimonadaceae</taxon>
        <taxon>Candidatus Cloacimonas</taxon>
    </lineage>
</organism>
<gene>
    <name evidence="8" type="primary">RnfG</name>
    <name evidence="6" type="synonym">rnfG</name>
    <name evidence="8" type="ordered locus">CLOAM1526</name>
</gene>
<dbReference type="KEGG" id="caci:CLOAM1526"/>
<evidence type="ECO:0000256" key="1">
    <source>
        <dbReference type="ARBA" id="ARBA00022448"/>
    </source>
</evidence>
<keyword evidence="6" id="KW-1278">Translocase</keyword>
<sequence>MKIYLQLGLILLAFCVVATALLAYVNSLTKPQIDSIQQKEAEETRRQLIPDSDFEEIKGDFTYYIAKDNKTKDVKGYVFTAEKNGYNGPVKTMAAIDKDFNIIAIKVIQQTETPGLGTNSTQPKFTAQFKGKSVEQLIVDKDGGVPPNCIKAITGATITTRAVTNSLKESIELLKKLVQEKSASTIETQAEEEVHK</sequence>
<dbReference type="GO" id="GO:0005886">
    <property type="term" value="C:plasma membrane"/>
    <property type="evidence" value="ECO:0007669"/>
    <property type="project" value="UniProtKB-SubCell"/>
</dbReference>
<comment type="subcellular location">
    <subcellularLocation>
        <location evidence="6">Cell membrane</location>
        <topology evidence="6">Single-pass membrane protein</topology>
    </subcellularLocation>
</comment>
<dbReference type="AlphaFoldDB" id="B0VFN8"/>
<keyword evidence="5 6" id="KW-0249">Electron transport</keyword>
<evidence type="ECO:0000256" key="5">
    <source>
        <dbReference type="ARBA" id="ARBA00022982"/>
    </source>
</evidence>
<feature type="modified residue" description="FMN phosphoryl threonine" evidence="6">
    <location>
        <position position="157"/>
    </location>
</feature>
<keyword evidence="2 6" id="KW-0597">Phosphoprotein</keyword>
<evidence type="ECO:0000313" key="8">
    <source>
        <dbReference type="EMBL" id="CAO81376.1"/>
    </source>
</evidence>
<name>B0VFN8_CLOAI</name>
<evidence type="ECO:0000313" key="9">
    <source>
        <dbReference type="Proteomes" id="UP000002019"/>
    </source>
</evidence>
<proteinExistence type="inferred from homology"/>
<feature type="domain" description="FMN-binding" evidence="7">
    <location>
        <begin position="85"/>
        <end position="174"/>
    </location>
</feature>
<dbReference type="PIRSF" id="PIRSF006091">
    <property type="entry name" value="E_trnsport_RnfG"/>
    <property type="match status" value="1"/>
</dbReference>
<dbReference type="NCBIfam" id="TIGR01947">
    <property type="entry name" value="rnfG"/>
    <property type="match status" value="1"/>
</dbReference>
<comment type="function">
    <text evidence="6">Part of a membrane-bound complex that couples electron transfer with translocation of ions across the membrane.</text>
</comment>
<dbReference type="STRING" id="459349.CLOAM1526"/>
<keyword evidence="6" id="KW-0812">Transmembrane</keyword>
<keyword evidence="3 6" id="KW-0285">Flavoprotein</keyword>
<dbReference type="RefSeq" id="WP_015425234.1">
    <property type="nucleotide sequence ID" value="NC_020449.1"/>
</dbReference>
<dbReference type="HAMAP" id="MF_00479">
    <property type="entry name" value="RsxG_RnfG"/>
    <property type="match status" value="1"/>
</dbReference>